<dbReference type="AlphaFoldDB" id="A0AAV9INT3"/>
<dbReference type="NCBIfam" id="TIGR02250">
    <property type="entry name" value="FCP1_euk"/>
    <property type="match status" value="1"/>
</dbReference>
<dbReference type="InterPro" id="IPR036420">
    <property type="entry name" value="BRCT_dom_sf"/>
</dbReference>
<evidence type="ECO:0000259" key="8">
    <source>
        <dbReference type="PROSITE" id="PS50172"/>
    </source>
</evidence>
<evidence type="ECO:0000256" key="1">
    <source>
        <dbReference type="ARBA" id="ARBA00004123"/>
    </source>
</evidence>
<evidence type="ECO:0000256" key="7">
    <source>
        <dbReference type="SAM" id="MobiDB-lite"/>
    </source>
</evidence>
<keyword evidence="3 6" id="KW-0539">Nucleus</keyword>
<feature type="compositionally biased region" description="Polar residues" evidence="7">
    <location>
        <begin position="86"/>
        <end position="95"/>
    </location>
</feature>
<dbReference type="EC" id="3.1.3.16" evidence="6"/>
<evidence type="ECO:0000256" key="3">
    <source>
        <dbReference type="ARBA" id="ARBA00023242"/>
    </source>
</evidence>
<dbReference type="InterPro" id="IPR036412">
    <property type="entry name" value="HAD-like_sf"/>
</dbReference>
<feature type="region of interest" description="Disordered" evidence="7">
    <location>
        <begin position="85"/>
        <end position="131"/>
    </location>
</feature>
<dbReference type="InterPro" id="IPR004274">
    <property type="entry name" value="FCP1_dom"/>
</dbReference>
<dbReference type="Pfam" id="PF12738">
    <property type="entry name" value="PTCB-BRCT"/>
    <property type="match status" value="1"/>
</dbReference>
<protein>
    <recommendedName>
        <fullName evidence="6">RNA polymerase II subunit A C-terminal domain phosphatase</fullName>
        <ecNumber evidence="6">3.1.3.16</ecNumber>
    </recommendedName>
</protein>
<gene>
    <name evidence="10" type="ORF">GAYE_SCF67G6887</name>
</gene>
<dbReference type="GO" id="GO:0005634">
    <property type="term" value="C:nucleus"/>
    <property type="evidence" value="ECO:0007669"/>
    <property type="project" value="UniProtKB-SubCell"/>
</dbReference>
<keyword evidence="11" id="KW-1185">Reference proteome</keyword>
<evidence type="ECO:0000256" key="4">
    <source>
        <dbReference type="ARBA" id="ARBA00047761"/>
    </source>
</evidence>
<dbReference type="SMART" id="SM00577">
    <property type="entry name" value="CPDc"/>
    <property type="match status" value="1"/>
</dbReference>
<feature type="compositionally biased region" description="Low complexity" evidence="7">
    <location>
        <begin position="657"/>
        <end position="669"/>
    </location>
</feature>
<dbReference type="PROSITE" id="PS50969">
    <property type="entry name" value="FCP1"/>
    <property type="match status" value="1"/>
</dbReference>
<feature type="region of interest" description="Disordered" evidence="7">
    <location>
        <begin position="632"/>
        <end position="676"/>
    </location>
</feature>
<dbReference type="EMBL" id="JANCYU010000072">
    <property type="protein sequence ID" value="KAK4528938.1"/>
    <property type="molecule type" value="Genomic_DNA"/>
</dbReference>
<comment type="subcellular location">
    <subcellularLocation>
        <location evidence="1 6">Nucleus</location>
    </subcellularLocation>
</comment>
<keyword evidence="2 6" id="KW-0378">Hydrolase</keyword>
<evidence type="ECO:0000259" key="9">
    <source>
        <dbReference type="PROSITE" id="PS50969"/>
    </source>
</evidence>
<proteinExistence type="predicted"/>
<feature type="domain" description="FCP1 homology" evidence="9">
    <location>
        <begin position="257"/>
        <end position="433"/>
    </location>
</feature>
<sequence>MGLCSCLFPIPCARSSSLGTKYLLQSWLVKAGDQVRPLQIVAVVWGPWKDVNGENKQQGTTQPVSIVSPTENTLLELVPLVGSPESWGSASSQQTEDNDGTSAGGACSTNQASLQPCNNNNNPTTTGQPNDGVNYMGLRLPDKMAGKVSCLLVDEHELVAPQQVVLYVDMCDHKVQFNGNCAICGLEMDIYCSTSPVDSPRDYGWTRSPSTLVEPQPFQLVPSQQQQHLNPAYTHPKLRVSRNELEMVERENTLRLLKRRKLSLVLDLDNTLIHATMRMAGHCPVDDVDIGWKKKMDIYELDVDGSISLVKLRPNVRQFLENIQQKYELHIYTMGSRCYADAIAALLDPTGVLFQRRVVSRDDFSEGMMNRKNLRRIFPCDDSMVIIVDDREDVWLDPNQGQVVPNLIRARPYLFFSQEDASSMNGKEHANDSAWKKNNNAVQDNEALDHENAFHTFTENDENYLERLEQLLMEIHRRFFEQLDAIQDESIASPLSWKRDVKWILSSMRHDVLKNCYISFTGVFRLEDTPRLSSIWRLAEEFGAVCSEKITKHTTHLVVDRPRGLHTGKTKYAMQRGDIFVVTLEWLETSMQFYWRANELQFAVHSPSHFSCPCSDDLEQYRQWMEQRHQQWMQNEEEESTENHHGKPWKRRKTAYSSNSSSSSNSSTSQKGPSTSVLVDVVASDGQAKKRGDRWLDEEETWEENTHNNNEDDEDDGKESQQQQEEKRLRKMASYLALELEKELHDSLCMFGK</sequence>
<evidence type="ECO:0000313" key="11">
    <source>
        <dbReference type="Proteomes" id="UP001300502"/>
    </source>
</evidence>
<dbReference type="SUPFAM" id="SSF56784">
    <property type="entry name" value="HAD-like"/>
    <property type="match status" value="1"/>
</dbReference>
<feature type="domain" description="BRCT" evidence="8">
    <location>
        <begin position="508"/>
        <end position="604"/>
    </location>
</feature>
<dbReference type="Gene3D" id="3.40.50.10190">
    <property type="entry name" value="BRCT domain"/>
    <property type="match status" value="1"/>
</dbReference>
<reference evidence="10 11" key="1">
    <citation type="submission" date="2022-07" db="EMBL/GenBank/DDBJ databases">
        <title>Genome-wide signatures of adaptation to extreme environments.</title>
        <authorList>
            <person name="Cho C.H."/>
            <person name="Yoon H.S."/>
        </authorList>
    </citation>
    <scope>NUCLEOTIDE SEQUENCE [LARGE SCALE GENOMIC DNA]</scope>
    <source>
        <strain evidence="10 11">108.79 E11</strain>
    </source>
</reference>
<dbReference type="Gene3D" id="3.40.50.1000">
    <property type="entry name" value="HAD superfamily/HAD-like"/>
    <property type="match status" value="1"/>
</dbReference>
<dbReference type="PANTHER" id="PTHR23081:SF36">
    <property type="entry name" value="RNA POLYMERASE II SUBUNIT A C-TERMINAL DOMAIN PHOSPHATASE"/>
    <property type="match status" value="1"/>
</dbReference>
<comment type="catalytic activity">
    <reaction evidence="5 6">
        <text>O-phospho-L-threonyl-[protein] + H2O = L-threonyl-[protein] + phosphate</text>
        <dbReference type="Rhea" id="RHEA:47004"/>
        <dbReference type="Rhea" id="RHEA-COMP:11060"/>
        <dbReference type="Rhea" id="RHEA-COMP:11605"/>
        <dbReference type="ChEBI" id="CHEBI:15377"/>
        <dbReference type="ChEBI" id="CHEBI:30013"/>
        <dbReference type="ChEBI" id="CHEBI:43474"/>
        <dbReference type="ChEBI" id="CHEBI:61977"/>
        <dbReference type="EC" id="3.1.3.16"/>
    </reaction>
</comment>
<dbReference type="InterPro" id="IPR023214">
    <property type="entry name" value="HAD_sf"/>
</dbReference>
<accession>A0AAV9INT3</accession>
<comment type="function">
    <text evidence="6">This promotes the activity of RNA polymerase II.</text>
</comment>
<dbReference type="GO" id="GO:0008420">
    <property type="term" value="F:RNA polymerase II CTD heptapeptide repeat phosphatase activity"/>
    <property type="evidence" value="ECO:0007669"/>
    <property type="project" value="UniProtKB-UniRule"/>
</dbReference>
<feature type="region of interest" description="Disordered" evidence="7">
    <location>
        <begin position="688"/>
        <end position="728"/>
    </location>
</feature>
<dbReference type="InterPro" id="IPR011947">
    <property type="entry name" value="FCP1_euk"/>
</dbReference>
<comment type="caution">
    <text evidence="10">The sequence shown here is derived from an EMBL/GenBank/DDBJ whole genome shotgun (WGS) entry which is preliminary data.</text>
</comment>
<dbReference type="InterPro" id="IPR039189">
    <property type="entry name" value="Fcp1"/>
</dbReference>
<dbReference type="Proteomes" id="UP001300502">
    <property type="component" value="Unassembled WGS sequence"/>
</dbReference>
<name>A0AAV9INT3_9RHOD</name>
<feature type="compositionally biased region" description="Low complexity" evidence="7">
    <location>
        <begin position="110"/>
        <end position="130"/>
    </location>
</feature>
<dbReference type="InterPro" id="IPR001357">
    <property type="entry name" value="BRCT_dom"/>
</dbReference>
<dbReference type="PANTHER" id="PTHR23081">
    <property type="entry name" value="RNA POLYMERASE II CTD PHOSPHATASE"/>
    <property type="match status" value="1"/>
</dbReference>
<dbReference type="Gene3D" id="1.10.287.10">
    <property type="entry name" value="S15/NS1, RNA-binding"/>
    <property type="match status" value="1"/>
</dbReference>
<comment type="catalytic activity">
    <reaction evidence="4 6">
        <text>O-phospho-L-seryl-[protein] + H2O = L-seryl-[protein] + phosphate</text>
        <dbReference type="Rhea" id="RHEA:20629"/>
        <dbReference type="Rhea" id="RHEA-COMP:9863"/>
        <dbReference type="Rhea" id="RHEA-COMP:11604"/>
        <dbReference type="ChEBI" id="CHEBI:15377"/>
        <dbReference type="ChEBI" id="CHEBI:29999"/>
        <dbReference type="ChEBI" id="CHEBI:43474"/>
        <dbReference type="ChEBI" id="CHEBI:83421"/>
        <dbReference type="EC" id="3.1.3.16"/>
    </reaction>
</comment>
<evidence type="ECO:0000256" key="6">
    <source>
        <dbReference type="RuleBase" id="RU366066"/>
    </source>
</evidence>
<dbReference type="Pfam" id="PF03031">
    <property type="entry name" value="NIF"/>
    <property type="match status" value="1"/>
</dbReference>
<dbReference type="SUPFAM" id="SSF52113">
    <property type="entry name" value="BRCT domain"/>
    <property type="match status" value="1"/>
</dbReference>
<dbReference type="CDD" id="cd17729">
    <property type="entry name" value="BRCT_CTDP1"/>
    <property type="match status" value="1"/>
</dbReference>
<organism evidence="10 11">
    <name type="scientific">Galdieria yellowstonensis</name>
    <dbReference type="NCBI Taxonomy" id="3028027"/>
    <lineage>
        <taxon>Eukaryota</taxon>
        <taxon>Rhodophyta</taxon>
        <taxon>Bangiophyceae</taxon>
        <taxon>Galdieriales</taxon>
        <taxon>Galdieriaceae</taxon>
        <taxon>Galdieria</taxon>
    </lineage>
</organism>
<evidence type="ECO:0000256" key="2">
    <source>
        <dbReference type="ARBA" id="ARBA00022801"/>
    </source>
</evidence>
<evidence type="ECO:0000256" key="5">
    <source>
        <dbReference type="ARBA" id="ARBA00048336"/>
    </source>
</evidence>
<dbReference type="CDD" id="cd07521">
    <property type="entry name" value="HAD_FCP1-like"/>
    <property type="match status" value="1"/>
</dbReference>
<evidence type="ECO:0000313" key="10">
    <source>
        <dbReference type="EMBL" id="KAK4528938.1"/>
    </source>
</evidence>
<dbReference type="PROSITE" id="PS50172">
    <property type="entry name" value="BRCT"/>
    <property type="match status" value="1"/>
</dbReference>